<dbReference type="PANTHER" id="PTHR22911:SF137">
    <property type="entry name" value="SOLUTE CARRIER FAMILY 35 MEMBER G2-RELATED"/>
    <property type="match status" value="1"/>
</dbReference>
<feature type="transmembrane region" description="Helical" evidence="1">
    <location>
        <begin position="215"/>
        <end position="235"/>
    </location>
</feature>
<dbReference type="RefSeq" id="WP_097155731.1">
    <property type="nucleotide sequence ID" value="NZ_OBEL01000008.1"/>
</dbReference>
<feature type="transmembrane region" description="Helical" evidence="1">
    <location>
        <begin position="47"/>
        <end position="65"/>
    </location>
</feature>
<protein>
    <submittedName>
        <fullName evidence="3">EamA-like transporter family protein</fullName>
    </submittedName>
</protein>
<feature type="domain" description="EamA" evidence="2">
    <location>
        <begin position="13"/>
        <end position="141"/>
    </location>
</feature>
<dbReference type="Pfam" id="PF00892">
    <property type="entry name" value="EamA"/>
    <property type="match status" value="1"/>
</dbReference>
<dbReference type="Proteomes" id="UP000219439">
    <property type="component" value="Unassembled WGS sequence"/>
</dbReference>
<evidence type="ECO:0000313" key="4">
    <source>
        <dbReference type="Proteomes" id="UP000219439"/>
    </source>
</evidence>
<keyword evidence="4" id="KW-1185">Reference proteome</keyword>
<feature type="transmembrane region" description="Helical" evidence="1">
    <location>
        <begin position="72"/>
        <end position="91"/>
    </location>
</feature>
<dbReference type="AlphaFoldDB" id="A0A285PHZ3"/>
<feature type="transmembrane region" description="Helical" evidence="1">
    <location>
        <begin position="151"/>
        <end position="172"/>
    </location>
</feature>
<dbReference type="SUPFAM" id="SSF103481">
    <property type="entry name" value="Multidrug resistance efflux transporter EmrE"/>
    <property type="match status" value="2"/>
</dbReference>
<evidence type="ECO:0000313" key="3">
    <source>
        <dbReference type="EMBL" id="SNZ21349.1"/>
    </source>
</evidence>
<dbReference type="PANTHER" id="PTHR22911">
    <property type="entry name" value="ACYL-MALONYL CONDENSING ENZYME-RELATED"/>
    <property type="match status" value="1"/>
</dbReference>
<dbReference type="OrthoDB" id="6105449at2"/>
<dbReference type="GO" id="GO:0016020">
    <property type="term" value="C:membrane"/>
    <property type="evidence" value="ECO:0007669"/>
    <property type="project" value="InterPro"/>
</dbReference>
<dbReference type="InterPro" id="IPR000620">
    <property type="entry name" value="EamA_dom"/>
</dbReference>
<feature type="transmembrane region" description="Helical" evidence="1">
    <location>
        <begin position="12"/>
        <end position="32"/>
    </location>
</feature>
<keyword evidence="1" id="KW-1133">Transmembrane helix</keyword>
<feature type="transmembrane region" description="Helical" evidence="1">
    <location>
        <begin position="97"/>
        <end position="116"/>
    </location>
</feature>
<sequence>MVPSSLRATSPVIGTFCVMAAAMCFGSIPLFSRMTFADGLTPASVTFMRYFLPALLLCFLLPPLLADRTTAFRTFLVGIAIAIGTYGYAVGIRDLDVAIAAIIFFSFPLFVSLYKLILLRLRPTQSEIITLSLITLAVALVAGPIDPDKVSLASVLTTFLGPAAYGAVLVTFSTQKQDLPALSLSAALCLGGLLGSIAIMLVFDGSLILPSSTNGWIGVIGLSIIATLAPNAFLAIGAGAAGPVRSAIGGTFELPVSLSLGWFVLMEPIELNQIAGASIILGSLIVNILKR</sequence>
<keyword evidence="1" id="KW-0472">Membrane</keyword>
<name>A0A285PHZ3_9HYPH</name>
<evidence type="ECO:0000256" key="1">
    <source>
        <dbReference type="SAM" id="Phobius"/>
    </source>
</evidence>
<dbReference type="EMBL" id="OBEL01000008">
    <property type="protein sequence ID" value="SNZ21349.1"/>
    <property type="molecule type" value="Genomic_DNA"/>
</dbReference>
<dbReference type="InterPro" id="IPR037185">
    <property type="entry name" value="EmrE-like"/>
</dbReference>
<accession>A0A285PHZ3</accession>
<evidence type="ECO:0000259" key="2">
    <source>
        <dbReference type="Pfam" id="PF00892"/>
    </source>
</evidence>
<gene>
    <name evidence="3" type="ORF">SAMN06265368_4469</name>
</gene>
<feature type="transmembrane region" description="Helical" evidence="1">
    <location>
        <begin position="128"/>
        <end position="145"/>
    </location>
</feature>
<organism evidence="3 4">
    <name type="scientific">Cohaesibacter gelatinilyticus</name>
    <dbReference type="NCBI Taxonomy" id="372072"/>
    <lineage>
        <taxon>Bacteria</taxon>
        <taxon>Pseudomonadati</taxon>
        <taxon>Pseudomonadota</taxon>
        <taxon>Alphaproteobacteria</taxon>
        <taxon>Hyphomicrobiales</taxon>
        <taxon>Cohaesibacteraceae</taxon>
    </lineage>
</organism>
<keyword evidence="1" id="KW-0812">Transmembrane</keyword>
<reference evidence="3 4" key="1">
    <citation type="submission" date="2017-09" db="EMBL/GenBank/DDBJ databases">
        <authorList>
            <person name="Ehlers B."/>
            <person name="Leendertz F.H."/>
        </authorList>
    </citation>
    <scope>NUCLEOTIDE SEQUENCE [LARGE SCALE GENOMIC DNA]</scope>
    <source>
        <strain evidence="3 4">DSM 18289</strain>
    </source>
</reference>
<proteinExistence type="predicted"/>
<feature type="transmembrane region" description="Helical" evidence="1">
    <location>
        <begin position="179"/>
        <end position="203"/>
    </location>
</feature>